<dbReference type="GO" id="GO:0060294">
    <property type="term" value="P:cilium movement involved in cell motility"/>
    <property type="evidence" value="ECO:0007669"/>
    <property type="project" value="TreeGrafter"/>
</dbReference>
<feature type="non-terminal residue" evidence="1">
    <location>
        <position position="58"/>
    </location>
</feature>
<protein>
    <submittedName>
        <fullName evidence="1">Dynein heavy chain</fullName>
    </submittedName>
</protein>
<dbReference type="PANTHER" id="PTHR10676:SF365">
    <property type="entry name" value="AAA+ ATPASE DOMAIN-CONTAINING PROTEIN"/>
    <property type="match status" value="1"/>
</dbReference>
<dbReference type="InterPro" id="IPR026983">
    <property type="entry name" value="DHC"/>
</dbReference>
<dbReference type="GO" id="GO:0008569">
    <property type="term" value="F:minus-end-directed microtubule motor activity"/>
    <property type="evidence" value="ECO:0007669"/>
    <property type="project" value="TreeGrafter"/>
</dbReference>
<dbReference type="Gene3D" id="1.20.920.30">
    <property type="match status" value="1"/>
</dbReference>
<dbReference type="EMBL" id="AEYH02001949">
    <property type="protein sequence ID" value="KFG44933.1"/>
    <property type="molecule type" value="Genomic_DNA"/>
</dbReference>
<dbReference type="AlphaFoldDB" id="A0A086KKL5"/>
<dbReference type="GO" id="GO:0051959">
    <property type="term" value="F:dynein light intermediate chain binding"/>
    <property type="evidence" value="ECO:0007669"/>
    <property type="project" value="InterPro"/>
</dbReference>
<dbReference type="Gene3D" id="3.40.50.300">
    <property type="entry name" value="P-loop containing nucleotide triphosphate hydrolases"/>
    <property type="match status" value="1"/>
</dbReference>
<dbReference type="GO" id="GO:0045505">
    <property type="term" value="F:dynein intermediate chain binding"/>
    <property type="evidence" value="ECO:0007669"/>
    <property type="project" value="InterPro"/>
</dbReference>
<organism evidence="1 2">
    <name type="scientific">Toxoplasma gondii FOU</name>
    <dbReference type="NCBI Taxonomy" id="943167"/>
    <lineage>
        <taxon>Eukaryota</taxon>
        <taxon>Sar</taxon>
        <taxon>Alveolata</taxon>
        <taxon>Apicomplexa</taxon>
        <taxon>Conoidasida</taxon>
        <taxon>Coccidia</taxon>
        <taxon>Eucoccidiorida</taxon>
        <taxon>Eimeriorina</taxon>
        <taxon>Sarcocystidae</taxon>
        <taxon>Toxoplasma</taxon>
    </lineage>
</organism>
<evidence type="ECO:0000313" key="2">
    <source>
        <dbReference type="Proteomes" id="UP000028838"/>
    </source>
</evidence>
<comment type="caution">
    <text evidence="1">The sequence shown here is derived from an EMBL/GenBank/DDBJ whole genome shotgun (WGS) entry which is preliminary data.</text>
</comment>
<dbReference type="Pfam" id="PF12775">
    <property type="entry name" value="AAA_7"/>
    <property type="match status" value="1"/>
</dbReference>
<dbReference type="GO" id="GO:0036158">
    <property type="term" value="P:outer dynein arm assembly"/>
    <property type="evidence" value="ECO:0007669"/>
    <property type="project" value="TreeGrafter"/>
</dbReference>
<accession>A0A086KKL5</accession>
<proteinExistence type="predicted"/>
<dbReference type="GO" id="GO:0097729">
    <property type="term" value="C:9+2 motile cilium"/>
    <property type="evidence" value="ECO:0007669"/>
    <property type="project" value="TreeGrafter"/>
</dbReference>
<evidence type="ECO:0000313" key="1">
    <source>
        <dbReference type="EMBL" id="KFG44933.1"/>
    </source>
</evidence>
<sequence length="58" mass="6415">MQYLGAMNHPGGGRNDIPNRLKSKFFSFNMILPSLASVDNIYGAMLRSRFTPKAASPK</sequence>
<gene>
    <name evidence="1" type="ORF">TGFOU_405200</name>
</gene>
<dbReference type="PANTHER" id="PTHR10676">
    <property type="entry name" value="DYNEIN HEAVY CHAIN FAMILY PROTEIN"/>
    <property type="match status" value="1"/>
</dbReference>
<dbReference type="VEuPathDB" id="ToxoDB:TGFOU_405200"/>
<dbReference type="GO" id="GO:0036157">
    <property type="term" value="C:outer dynein arm"/>
    <property type="evidence" value="ECO:0007669"/>
    <property type="project" value="TreeGrafter"/>
</dbReference>
<dbReference type="Proteomes" id="UP000028838">
    <property type="component" value="Unassembled WGS sequence"/>
</dbReference>
<reference evidence="1 2" key="1">
    <citation type="submission" date="2014-07" db="EMBL/GenBank/DDBJ databases">
        <authorList>
            <person name="Sibley D."/>
            <person name="Venepally P."/>
            <person name="Karamycheva S."/>
            <person name="Hadjithomas M."/>
            <person name="Khan A."/>
            <person name="Brunk B."/>
            <person name="Roos D."/>
            <person name="Caler E."/>
            <person name="Lorenzi H."/>
        </authorList>
    </citation>
    <scope>NUCLEOTIDE SEQUENCE [LARGE SCALE GENOMIC DNA]</scope>
    <source>
        <strain evidence="1 2">FOU</strain>
    </source>
</reference>
<dbReference type="InterPro" id="IPR027417">
    <property type="entry name" value="P-loop_NTPase"/>
</dbReference>
<name>A0A086KKL5_TOXGO</name>